<dbReference type="Proteomes" id="UP000887159">
    <property type="component" value="Unassembled WGS sequence"/>
</dbReference>
<dbReference type="EMBL" id="BMAU01021374">
    <property type="protein sequence ID" value="GFY26165.1"/>
    <property type="molecule type" value="Genomic_DNA"/>
</dbReference>
<sequence length="104" mass="12140">MEWNDVVFTDKFQTPWERLLNCCTMHRHSGRAPGIMQSELLPWTACTSYQSSIQSVLSTLAPLLTRDTPIVVTPDQLWKYLETKWRLLYFKDTSKASLIQYRGV</sequence>
<evidence type="ECO:0000313" key="2">
    <source>
        <dbReference type="Proteomes" id="UP000887159"/>
    </source>
</evidence>
<protein>
    <submittedName>
        <fullName evidence="1">Uncharacterized protein</fullName>
    </submittedName>
</protein>
<reference evidence="1" key="1">
    <citation type="submission" date="2020-08" db="EMBL/GenBank/DDBJ databases">
        <title>Multicomponent nature underlies the extraordinary mechanical properties of spider dragline silk.</title>
        <authorList>
            <person name="Kono N."/>
            <person name="Nakamura H."/>
            <person name="Mori M."/>
            <person name="Yoshida Y."/>
            <person name="Ohtoshi R."/>
            <person name="Malay A.D."/>
            <person name="Moran D.A.P."/>
            <person name="Tomita M."/>
            <person name="Numata K."/>
            <person name="Arakawa K."/>
        </authorList>
    </citation>
    <scope>NUCLEOTIDE SEQUENCE</scope>
</reference>
<proteinExistence type="predicted"/>
<evidence type="ECO:0000313" key="1">
    <source>
        <dbReference type="EMBL" id="GFY26165.1"/>
    </source>
</evidence>
<organism evidence="1 2">
    <name type="scientific">Trichonephila clavipes</name>
    <name type="common">Golden silk orbweaver</name>
    <name type="synonym">Nephila clavipes</name>
    <dbReference type="NCBI Taxonomy" id="2585209"/>
    <lineage>
        <taxon>Eukaryota</taxon>
        <taxon>Metazoa</taxon>
        <taxon>Ecdysozoa</taxon>
        <taxon>Arthropoda</taxon>
        <taxon>Chelicerata</taxon>
        <taxon>Arachnida</taxon>
        <taxon>Araneae</taxon>
        <taxon>Araneomorphae</taxon>
        <taxon>Entelegynae</taxon>
        <taxon>Araneoidea</taxon>
        <taxon>Nephilidae</taxon>
        <taxon>Trichonephila</taxon>
    </lineage>
</organism>
<dbReference type="AlphaFoldDB" id="A0A8X6W0V5"/>
<gene>
    <name evidence="1" type="ORF">TNCV_354811</name>
</gene>
<accession>A0A8X6W0V5</accession>
<keyword evidence="2" id="KW-1185">Reference proteome</keyword>
<name>A0A8X6W0V5_TRICX</name>
<comment type="caution">
    <text evidence="1">The sequence shown here is derived from an EMBL/GenBank/DDBJ whole genome shotgun (WGS) entry which is preliminary data.</text>
</comment>